<evidence type="ECO:0000313" key="2">
    <source>
        <dbReference type="Proteomes" id="UP000095751"/>
    </source>
</evidence>
<dbReference type="EMBL" id="KV784353">
    <property type="protein sequence ID" value="OEU23202.1"/>
    <property type="molecule type" value="Genomic_DNA"/>
</dbReference>
<protein>
    <submittedName>
        <fullName evidence="1">Uncharacterized protein</fullName>
    </submittedName>
</protein>
<organism evidence="1 2">
    <name type="scientific">Fragilariopsis cylindrus CCMP1102</name>
    <dbReference type="NCBI Taxonomy" id="635003"/>
    <lineage>
        <taxon>Eukaryota</taxon>
        <taxon>Sar</taxon>
        <taxon>Stramenopiles</taxon>
        <taxon>Ochrophyta</taxon>
        <taxon>Bacillariophyta</taxon>
        <taxon>Bacillariophyceae</taxon>
        <taxon>Bacillariophycidae</taxon>
        <taxon>Bacillariales</taxon>
        <taxon>Bacillariaceae</taxon>
        <taxon>Fragilariopsis</taxon>
    </lineage>
</organism>
<dbReference type="KEGG" id="fcy:FRACYDRAFT_233371"/>
<dbReference type="AlphaFoldDB" id="A0A1E7FYH1"/>
<dbReference type="InParanoid" id="A0A1E7FYH1"/>
<accession>A0A1E7FYH1</accession>
<proteinExistence type="predicted"/>
<dbReference type="Proteomes" id="UP000095751">
    <property type="component" value="Unassembled WGS sequence"/>
</dbReference>
<evidence type="ECO:0000313" key="1">
    <source>
        <dbReference type="EMBL" id="OEU23202.1"/>
    </source>
</evidence>
<keyword evidence="2" id="KW-1185">Reference proteome</keyword>
<name>A0A1E7FYH1_9STRA</name>
<reference evidence="1 2" key="1">
    <citation type="submission" date="2016-09" db="EMBL/GenBank/DDBJ databases">
        <title>Extensive genetic diversity and differential bi-allelic expression allows diatom success in the polar Southern Ocean.</title>
        <authorList>
            <consortium name="DOE Joint Genome Institute"/>
            <person name="Mock T."/>
            <person name="Otillar R.P."/>
            <person name="Strauss J."/>
            <person name="Dupont C."/>
            <person name="Frickenhaus S."/>
            <person name="Maumus F."/>
            <person name="Mcmullan M."/>
            <person name="Sanges R."/>
            <person name="Schmutz J."/>
            <person name="Toseland A."/>
            <person name="Valas R."/>
            <person name="Veluchamy A."/>
            <person name="Ward B.J."/>
            <person name="Allen A."/>
            <person name="Barry K."/>
            <person name="Falciatore A."/>
            <person name="Ferrante M."/>
            <person name="Fortunato A.E."/>
            <person name="Gloeckner G."/>
            <person name="Gruber A."/>
            <person name="Hipkin R."/>
            <person name="Janech M."/>
            <person name="Kroth P."/>
            <person name="Leese F."/>
            <person name="Lindquist E."/>
            <person name="Lyon B.R."/>
            <person name="Martin J."/>
            <person name="Mayer C."/>
            <person name="Parker M."/>
            <person name="Quesneville H."/>
            <person name="Raymond J."/>
            <person name="Uhlig C."/>
            <person name="Valentin K.U."/>
            <person name="Worden A.Z."/>
            <person name="Armbrust E.V."/>
            <person name="Bowler C."/>
            <person name="Green B."/>
            <person name="Moulton V."/>
            <person name="Van Oosterhout C."/>
            <person name="Grigoriev I."/>
        </authorList>
    </citation>
    <scope>NUCLEOTIDE SEQUENCE [LARGE SCALE GENOMIC DNA]</scope>
    <source>
        <strain evidence="1 2">CCMP1102</strain>
    </source>
</reference>
<sequence>MSNNISTYCGAEQLALGVLISAQPLTMKETIRTGKTNKGLPCTGCGKRGWNVCHFKHKQYSDHVLKTTTVTLANDKRVVTTLVKLECKGNGPLVDGWNTMQGYLPFIPPRSSRPSQPQPQPHAHENVTNLFGPVINTTPNQTGLLNIPSPITPWLSDDNEAQNKINAVIGTKLEFSGDDVHAMNDSMVYAMSTACGF</sequence>
<gene>
    <name evidence="1" type="ORF">FRACYDRAFT_233371</name>
</gene>